<feature type="compositionally biased region" description="Low complexity" evidence="1">
    <location>
        <begin position="189"/>
        <end position="203"/>
    </location>
</feature>
<feature type="domain" description="WRKY19-like zinc finger" evidence="2">
    <location>
        <begin position="254"/>
        <end position="277"/>
    </location>
</feature>
<reference evidence="3" key="1">
    <citation type="submission" date="2019-03" db="EMBL/GenBank/DDBJ databases">
        <title>Long read genome sequence of the mycoparasitic Pythium oligandrum ATCC 38472 isolated from sugarbeet rhizosphere.</title>
        <authorList>
            <person name="Gaulin E."/>
        </authorList>
    </citation>
    <scope>NUCLEOTIDE SEQUENCE</scope>
    <source>
        <strain evidence="3">ATCC 38472_TT</strain>
    </source>
</reference>
<protein>
    <recommendedName>
        <fullName evidence="2">WRKY19-like zinc finger domain-containing protein</fullName>
    </recommendedName>
</protein>
<feature type="compositionally biased region" description="Low complexity" evidence="1">
    <location>
        <begin position="149"/>
        <end position="164"/>
    </location>
</feature>
<feature type="region of interest" description="Disordered" evidence="1">
    <location>
        <begin position="1"/>
        <end position="60"/>
    </location>
</feature>
<dbReference type="PANTHER" id="PTHR31827:SF1">
    <property type="entry name" value="EMB|CAB89363.1"/>
    <property type="match status" value="1"/>
</dbReference>
<evidence type="ECO:0000259" key="2">
    <source>
        <dbReference type="Pfam" id="PF24906"/>
    </source>
</evidence>
<dbReference type="Pfam" id="PF24906">
    <property type="entry name" value="Zf_WRKY19"/>
    <property type="match status" value="3"/>
</dbReference>
<feature type="domain" description="WRKY19-like zinc finger" evidence="2">
    <location>
        <begin position="278"/>
        <end position="300"/>
    </location>
</feature>
<name>A0A8K1FC79_PYTOL</name>
<dbReference type="Proteomes" id="UP000794436">
    <property type="component" value="Unassembled WGS sequence"/>
</dbReference>
<sequence>MEFSTLPASRTSSPMAIPTDAYHHHHHHHHQPHQHPHQQALPPLAFHSISPPNTAMRHTDARLPSMPKCCRLLGCANFAKIHGYCPEHYQTTPEAHAQMMPPRRFECSMANVLSSVSDRPMMPPQPVLPSFDALRLSVLTPPTMRRFSDPSAHSPATASHSVHPMATASPPRHFSRLRAHSAASMNRHSPASSPSSTTTTGSSKAFVKCRRENCSNVARRKGLCMEHGGRHFCKMEGCQKCAHRGGYCIAHGGGRRCAVENCTKSAQSGGVCYSHGGGKRCATDGCTHAARSGGFCIKHGKMVRQGNEQELA</sequence>
<feature type="compositionally biased region" description="Basic residues" evidence="1">
    <location>
        <begin position="23"/>
        <end position="36"/>
    </location>
</feature>
<feature type="region of interest" description="Disordered" evidence="1">
    <location>
        <begin position="145"/>
        <end position="204"/>
    </location>
</feature>
<keyword evidence="4" id="KW-1185">Reference proteome</keyword>
<comment type="caution">
    <text evidence="3">The sequence shown here is derived from an EMBL/GenBank/DDBJ whole genome shotgun (WGS) entry which is preliminary data.</text>
</comment>
<gene>
    <name evidence="3" type="ORF">Poli38472_002821</name>
</gene>
<organism evidence="3 4">
    <name type="scientific">Pythium oligandrum</name>
    <name type="common">Mycoparasitic fungus</name>
    <dbReference type="NCBI Taxonomy" id="41045"/>
    <lineage>
        <taxon>Eukaryota</taxon>
        <taxon>Sar</taxon>
        <taxon>Stramenopiles</taxon>
        <taxon>Oomycota</taxon>
        <taxon>Peronosporomycetes</taxon>
        <taxon>Pythiales</taxon>
        <taxon>Pythiaceae</taxon>
        <taxon>Pythium</taxon>
    </lineage>
</organism>
<dbReference type="AlphaFoldDB" id="A0A8K1FC79"/>
<feature type="domain" description="WRKY19-like zinc finger" evidence="2">
    <location>
        <begin position="232"/>
        <end position="253"/>
    </location>
</feature>
<accession>A0A8K1FC79</accession>
<proteinExistence type="predicted"/>
<dbReference type="EMBL" id="SPLM01000144">
    <property type="protein sequence ID" value="TMW56896.1"/>
    <property type="molecule type" value="Genomic_DNA"/>
</dbReference>
<evidence type="ECO:0000256" key="1">
    <source>
        <dbReference type="SAM" id="MobiDB-lite"/>
    </source>
</evidence>
<feature type="compositionally biased region" description="Polar residues" evidence="1">
    <location>
        <begin position="1"/>
        <end position="14"/>
    </location>
</feature>
<dbReference type="OrthoDB" id="119547at2759"/>
<evidence type="ECO:0000313" key="3">
    <source>
        <dbReference type="EMBL" id="TMW56896.1"/>
    </source>
</evidence>
<dbReference type="PANTHER" id="PTHR31827">
    <property type="entry name" value="EMB|CAB89363.1"/>
    <property type="match status" value="1"/>
</dbReference>
<dbReference type="InterPro" id="IPR056866">
    <property type="entry name" value="Znf_WRKY19"/>
</dbReference>
<evidence type="ECO:0000313" key="4">
    <source>
        <dbReference type="Proteomes" id="UP000794436"/>
    </source>
</evidence>